<dbReference type="FunFam" id="1.20.140.10:FF:000001">
    <property type="entry name" value="Acyl-CoA dehydrogenase"/>
    <property type="match status" value="1"/>
</dbReference>
<protein>
    <recommendedName>
        <fullName evidence="10">Isobutyryl-CoA dehydrogenase, mitochondrial</fullName>
    </recommendedName>
</protein>
<dbReference type="Proteomes" id="UP000785679">
    <property type="component" value="Unassembled WGS sequence"/>
</dbReference>
<dbReference type="InterPro" id="IPR036250">
    <property type="entry name" value="AcylCo_DH-like_C"/>
</dbReference>
<evidence type="ECO:0000256" key="7">
    <source>
        <dbReference type="ARBA" id="ARBA00023002"/>
    </source>
</evidence>
<evidence type="ECO:0000313" key="16">
    <source>
        <dbReference type="Proteomes" id="UP000785679"/>
    </source>
</evidence>
<dbReference type="GO" id="GO:0003995">
    <property type="term" value="F:acyl-CoA dehydrogenase activity"/>
    <property type="evidence" value="ECO:0007669"/>
    <property type="project" value="InterPro"/>
</dbReference>
<keyword evidence="4" id="KW-0101">Branched-chain amino acid catabolism</keyword>
<comment type="pathway">
    <text evidence="2">Amino-acid degradation; L-valine degradation.</text>
</comment>
<dbReference type="PANTHER" id="PTHR43831">
    <property type="entry name" value="ISOBUTYRYL-COA DEHYDROGENASE"/>
    <property type="match status" value="1"/>
</dbReference>
<comment type="catalytic activity">
    <reaction evidence="8">
        <text>(2S)-2-methylbutanoyl-CoA + oxidized [electron-transfer flavoprotein] + H(+) = (2E)-2-methylbut-2-enoyl-CoA + reduced [electron-transfer flavoprotein]</text>
        <dbReference type="Rhea" id="RHEA:48256"/>
        <dbReference type="Rhea" id="RHEA-COMP:10685"/>
        <dbReference type="Rhea" id="RHEA-COMP:10686"/>
        <dbReference type="ChEBI" id="CHEBI:15378"/>
        <dbReference type="ChEBI" id="CHEBI:57337"/>
        <dbReference type="ChEBI" id="CHEBI:57692"/>
        <dbReference type="ChEBI" id="CHEBI:58307"/>
        <dbReference type="ChEBI" id="CHEBI:88166"/>
    </reaction>
    <physiologicalReaction direction="left-to-right" evidence="8">
        <dbReference type="Rhea" id="RHEA:48257"/>
    </physiologicalReaction>
</comment>
<dbReference type="PROSITE" id="PS00072">
    <property type="entry name" value="ACYL_COA_DH_1"/>
    <property type="match status" value="1"/>
</dbReference>
<evidence type="ECO:0000259" key="14">
    <source>
        <dbReference type="Pfam" id="PF02771"/>
    </source>
</evidence>
<evidence type="ECO:0000256" key="6">
    <source>
        <dbReference type="ARBA" id="ARBA00022827"/>
    </source>
</evidence>
<sequence length="390" mass="43546">MIQSSSRSVSLLINDQNLEEDQRLIQKTAYEFAEQELAPNAAEWDENKHFPLDVYKKAAELGFAGIYVSEKYGGCGLGRLEATLIFEGLSTGCVGSSAYISIHNMCAWMIDQFGNEEQKQRWLPEMCLFEKFSSYCLTEPDSGSDAQAMKTFAKEEGDYFVLNGSKAFISAAGASDYYLIMCKTGEKEVSCILVEKGTPGLSFGKNEFKMGWNVQPTRLVILEDCKVPKANLIGSRGQGFKIALQGLDGGRLNIAACSLGGAARCLDTATDYIKGRKQFGRPLADNQHLQFKLAQMAIELEASRLMVRHAARLLTDKSPNYTMYCAMAKKLATDRCFDIVNDALQMHGGYGYLKEYPIERFLRDLRVHQILEGTNEIMMHIIQRTLLKDA</sequence>
<evidence type="ECO:0000256" key="10">
    <source>
        <dbReference type="ARBA" id="ARBA00071686"/>
    </source>
</evidence>
<dbReference type="SUPFAM" id="SSF47203">
    <property type="entry name" value="Acyl-CoA dehydrogenase C-terminal domain-like"/>
    <property type="match status" value="1"/>
</dbReference>
<reference evidence="15" key="1">
    <citation type="submission" date="2019-06" db="EMBL/GenBank/DDBJ databases">
        <authorList>
            <person name="Zheng W."/>
        </authorList>
    </citation>
    <scope>NUCLEOTIDE SEQUENCE</scope>
    <source>
        <strain evidence="15">QDHG01</strain>
    </source>
</reference>
<proteinExistence type="inferred from homology"/>
<evidence type="ECO:0000256" key="8">
    <source>
        <dbReference type="ARBA" id="ARBA00049552"/>
    </source>
</evidence>
<dbReference type="InterPro" id="IPR009100">
    <property type="entry name" value="AcylCoA_DH/oxidase_NM_dom_sf"/>
</dbReference>
<gene>
    <name evidence="15" type="ORF">FGO68_gene4259</name>
</gene>
<dbReference type="Pfam" id="PF00441">
    <property type="entry name" value="Acyl-CoA_dh_1"/>
    <property type="match status" value="1"/>
</dbReference>
<dbReference type="PROSITE" id="PS00073">
    <property type="entry name" value="ACYL_COA_DH_2"/>
    <property type="match status" value="1"/>
</dbReference>
<dbReference type="Pfam" id="PF02771">
    <property type="entry name" value="Acyl-CoA_dh_N"/>
    <property type="match status" value="1"/>
</dbReference>
<dbReference type="InterPro" id="IPR006089">
    <property type="entry name" value="Acyl-CoA_DH_CS"/>
</dbReference>
<evidence type="ECO:0000256" key="9">
    <source>
        <dbReference type="ARBA" id="ARBA00050268"/>
    </source>
</evidence>
<comment type="caution">
    <text evidence="15">The sequence shown here is derived from an EMBL/GenBank/DDBJ whole genome shotgun (WGS) entry which is preliminary data.</text>
</comment>
<keyword evidence="16" id="KW-1185">Reference proteome</keyword>
<accession>A0A8J8T1C5</accession>
<dbReference type="Gene3D" id="1.10.540.10">
    <property type="entry name" value="Acyl-CoA dehydrogenase/oxidase, N-terminal domain"/>
    <property type="match status" value="1"/>
</dbReference>
<evidence type="ECO:0000313" key="15">
    <source>
        <dbReference type="EMBL" id="TNV78617.1"/>
    </source>
</evidence>
<evidence type="ECO:0000256" key="3">
    <source>
        <dbReference type="ARBA" id="ARBA00009347"/>
    </source>
</evidence>
<comment type="similarity">
    <text evidence="3 11">Belongs to the acyl-CoA dehydrogenase family.</text>
</comment>
<dbReference type="GO" id="GO:0050660">
    <property type="term" value="F:flavin adenine dinucleotide binding"/>
    <property type="evidence" value="ECO:0007669"/>
    <property type="project" value="InterPro"/>
</dbReference>
<evidence type="ECO:0000259" key="13">
    <source>
        <dbReference type="Pfam" id="PF02770"/>
    </source>
</evidence>
<dbReference type="PANTHER" id="PTHR43831:SF1">
    <property type="entry name" value="ISOBUTYRYL-COA DEHYDROGENASE, MITOCHONDRIAL"/>
    <property type="match status" value="1"/>
</dbReference>
<dbReference type="AlphaFoldDB" id="A0A8J8T1C5"/>
<dbReference type="Gene3D" id="1.20.140.10">
    <property type="entry name" value="Butyryl-CoA Dehydrogenase, subunit A, domain 3"/>
    <property type="match status" value="1"/>
</dbReference>
<dbReference type="FunFam" id="2.40.110.10:FF:000001">
    <property type="entry name" value="Acyl-CoA dehydrogenase, mitochondrial"/>
    <property type="match status" value="1"/>
</dbReference>
<evidence type="ECO:0000256" key="11">
    <source>
        <dbReference type="RuleBase" id="RU362125"/>
    </source>
</evidence>
<feature type="domain" description="Acyl-CoA oxidase/dehydrogenase middle" evidence="13">
    <location>
        <begin position="135"/>
        <end position="225"/>
    </location>
</feature>
<feature type="domain" description="Acyl-CoA dehydrogenase/oxidase C-terminal" evidence="12">
    <location>
        <begin position="237"/>
        <end position="386"/>
    </location>
</feature>
<dbReference type="Pfam" id="PF02770">
    <property type="entry name" value="Acyl-CoA_dh_M"/>
    <property type="match status" value="1"/>
</dbReference>
<dbReference type="FunFam" id="1.10.540.10:FF:000002">
    <property type="entry name" value="Acyl-CoA dehydrogenase FadE19"/>
    <property type="match status" value="1"/>
</dbReference>
<comment type="catalytic activity">
    <reaction evidence="9">
        <text>propanoyl-CoA + oxidized [electron-transfer flavoprotein] + H(+) = acryloyl-CoA + reduced [electron-transfer flavoprotein]</text>
        <dbReference type="Rhea" id="RHEA:31287"/>
        <dbReference type="Rhea" id="RHEA-COMP:10685"/>
        <dbReference type="Rhea" id="RHEA-COMP:10686"/>
        <dbReference type="ChEBI" id="CHEBI:15378"/>
        <dbReference type="ChEBI" id="CHEBI:57367"/>
        <dbReference type="ChEBI" id="CHEBI:57392"/>
        <dbReference type="ChEBI" id="CHEBI:57692"/>
        <dbReference type="ChEBI" id="CHEBI:58307"/>
    </reaction>
    <physiologicalReaction direction="left-to-right" evidence="9">
        <dbReference type="Rhea" id="RHEA:31288"/>
    </physiologicalReaction>
</comment>
<evidence type="ECO:0000256" key="2">
    <source>
        <dbReference type="ARBA" id="ARBA00005109"/>
    </source>
</evidence>
<keyword evidence="7 11" id="KW-0560">Oxidoreductase</keyword>
<evidence type="ECO:0000256" key="4">
    <source>
        <dbReference type="ARBA" id="ARBA00022456"/>
    </source>
</evidence>
<dbReference type="EMBL" id="RRYP01010090">
    <property type="protein sequence ID" value="TNV78617.1"/>
    <property type="molecule type" value="Genomic_DNA"/>
</dbReference>
<dbReference type="SUPFAM" id="SSF56645">
    <property type="entry name" value="Acyl-CoA dehydrogenase NM domain-like"/>
    <property type="match status" value="1"/>
</dbReference>
<evidence type="ECO:0000259" key="12">
    <source>
        <dbReference type="Pfam" id="PF00441"/>
    </source>
</evidence>
<evidence type="ECO:0000256" key="5">
    <source>
        <dbReference type="ARBA" id="ARBA00022630"/>
    </source>
</evidence>
<dbReference type="GO" id="GO:0009083">
    <property type="term" value="P:branched-chain amino acid catabolic process"/>
    <property type="evidence" value="ECO:0007669"/>
    <property type="project" value="UniProtKB-KW"/>
</dbReference>
<dbReference type="InterPro" id="IPR046373">
    <property type="entry name" value="Acyl-CoA_Oxase/DH_mid-dom_sf"/>
</dbReference>
<keyword evidence="5 11" id="KW-0285">Flavoprotein</keyword>
<dbReference type="InterPro" id="IPR009075">
    <property type="entry name" value="AcylCo_DH/oxidase_C"/>
</dbReference>
<organism evidence="15 16">
    <name type="scientific">Halteria grandinella</name>
    <dbReference type="NCBI Taxonomy" id="5974"/>
    <lineage>
        <taxon>Eukaryota</taxon>
        <taxon>Sar</taxon>
        <taxon>Alveolata</taxon>
        <taxon>Ciliophora</taxon>
        <taxon>Intramacronucleata</taxon>
        <taxon>Spirotrichea</taxon>
        <taxon>Stichotrichia</taxon>
        <taxon>Sporadotrichida</taxon>
        <taxon>Halteriidae</taxon>
        <taxon>Halteria</taxon>
    </lineage>
</organism>
<feature type="domain" description="Acyl-CoA dehydrogenase/oxidase N-terminal" evidence="14">
    <location>
        <begin position="20"/>
        <end position="127"/>
    </location>
</feature>
<name>A0A8J8T1C5_HALGN</name>
<dbReference type="PIRSF" id="PIRSF016578">
    <property type="entry name" value="HsaA"/>
    <property type="match status" value="1"/>
</dbReference>
<dbReference type="InterPro" id="IPR052547">
    <property type="entry name" value="Mito_Isobutyryl-CoADH"/>
</dbReference>
<dbReference type="OrthoDB" id="9988775at2759"/>
<comment type="cofactor">
    <cofactor evidence="1 11">
        <name>FAD</name>
        <dbReference type="ChEBI" id="CHEBI:57692"/>
    </cofactor>
</comment>
<keyword evidence="6 11" id="KW-0274">FAD</keyword>
<dbReference type="Gene3D" id="2.40.110.10">
    <property type="entry name" value="Butyryl-CoA Dehydrogenase, subunit A, domain 2"/>
    <property type="match status" value="1"/>
</dbReference>
<dbReference type="GO" id="GO:0005739">
    <property type="term" value="C:mitochondrion"/>
    <property type="evidence" value="ECO:0007669"/>
    <property type="project" value="TreeGrafter"/>
</dbReference>
<dbReference type="InterPro" id="IPR037069">
    <property type="entry name" value="AcylCoA_DH/ox_N_sf"/>
</dbReference>
<dbReference type="InterPro" id="IPR006091">
    <property type="entry name" value="Acyl-CoA_Oxase/DH_mid-dom"/>
</dbReference>
<dbReference type="InterPro" id="IPR013786">
    <property type="entry name" value="AcylCoA_DH/ox_N"/>
</dbReference>
<evidence type="ECO:0000256" key="1">
    <source>
        <dbReference type="ARBA" id="ARBA00001974"/>
    </source>
</evidence>